<reference evidence="1" key="1">
    <citation type="submission" date="2018-05" db="EMBL/GenBank/DDBJ databases">
        <authorList>
            <person name="Lanie J.A."/>
            <person name="Ng W.-L."/>
            <person name="Kazmierczak K.M."/>
            <person name="Andrzejewski T.M."/>
            <person name="Davidsen T.M."/>
            <person name="Wayne K.J."/>
            <person name="Tettelin H."/>
            <person name="Glass J.I."/>
            <person name="Rusch D."/>
            <person name="Podicherti R."/>
            <person name="Tsui H.-C.T."/>
            <person name="Winkler M.E."/>
        </authorList>
    </citation>
    <scope>NUCLEOTIDE SEQUENCE</scope>
</reference>
<dbReference type="AlphaFoldDB" id="A0A381YN02"/>
<evidence type="ECO:0000313" key="1">
    <source>
        <dbReference type="EMBL" id="SVA78408.1"/>
    </source>
</evidence>
<accession>A0A381YN02</accession>
<proteinExistence type="predicted"/>
<dbReference type="EMBL" id="UINC01018628">
    <property type="protein sequence ID" value="SVA78408.1"/>
    <property type="molecule type" value="Genomic_DNA"/>
</dbReference>
<protein>
    <submittedName>
        <fullName evidence="1">Uncharacterized protein</fullName>
    </submittedName>
</protein>
<organism evidence="1">
    <name type="scientific">marine metagenome</name>
    <dbReference type="NCBI Taxonomy" id="408172"/>
    <lineage>
        <taxon>unclassified sequences</taxon>
        <taxon>metagenomes</taxon>
        <taxon>ecological metagenomes</taxon>
    </lineage>
</organism>
<name>A0A381YN02_9ZZZZ</name>
<gene>
    <name evidence="1" type="ORF">METZ01_LOCUS131262</name>
</gene>
<sequence length="27" mass="3116">MAKEINNETNIPTGGVVFISEWKFYQV</sequence>